<dbReference type="GO" id="GO:0061136">
    <property type="term" value="P:regulation of proteasomal protein catabolic process"/>
    <property type="evidence" value="ECO:0007669"/>
    <property type="project" value="TreeGrafter"/>
</dbReference>
<protein>
    <recommendedName>
        <fullName evidence="2">ubiquitinyl hydrolase 1</fullName>
        <ecNumber evidence="2">3.4.19.12</ecNumber>
    </recommendedName>
</protein>
<comment type="catalytic activity">
    <reaction evidence="1">
        <text>Thiol-dependent hydrolysis of ester, thioester, amide, peptide and isopeptide bonds formed by the C-terminal Gly of ubiquitin (a 76-residue protein attached to proteins as an intracellular targeting signal).</text>
        <dbReference type="EC" id="3.4.19.12"/>
    </reaction>
</comment>
<dbReference type="PROSITE" id="PS00973">
    <property type="entry name" value="USP_2"/>
    <property type="match status" value="1"/>
</dbReference>
<feature type="compositionally biased region" description="Pro residues" evidence="7">
    <location>
        <begin position="747"/>
        <end position="757"/>
    </location>
</feature>
<dbReference type="GO" id="GO:0043161">
    <property type="term" value="P:proteasome-mediated ubiquitin-dependent protein catabolic process"/>
    <property type="evidence" value="ECO:0007669"/>
    <property type="project" value="InterPro"/>
</dbReference>
<keyword evidence="10" id="KW-1185">Reference proteome</keyword>
<gene>
    <name evidence="9" type="ORF">B0H67DRAFT_132165</name>
</gene>
<dbReference type="GO" id="GO:0070628">
    <property type="term" value="F:proteasome binding"/>
    <property type="evidence" value="ECO:0007669"/>
    <property type="project" value="TreeGrafter"/>
</dbReference>
<feature type="compositionally biased region" description="Acidic residues" evidence="7">
    <location>
        <begin position="1267"/>
        <end position="1280"/>
    </location>
</feature>
<dbReference type="InterPro" id="IPR038765">
    <property type="entry name" value="Papain-like_cys_pep_sf"/>
</dbReference>
<feature type="region of interest" description="Disordered" evidence="7">
    <location>
        <begin position="1021"/>
        <end position="1073"/>
    </location>
</feature>
<keyword evidence="5" id="KW-0378">Hydrolase</keyword>
<evidence type="ECO:0000256" key="7">
    <source>
        <dbReference type="SAM" id="MobiDB-lite"/>
    </source>
</evidence>
<dbReference type="PANTHER" id="PTHR43982">
    <property type="entry name" value="UBIQUITIN CARBOXYL-TERMINAL HYDROLASE"/>
    <property type="match status" value="1"/>
</dbReference>
<accession>A0AA40B0K2</accession>
<feature type="compositionally biased region" description="Polar residues" evidence="7">
    <location>
        <begin position="1058"/>
        <end position="1073"/>
    </location>
</feature>
<feature type="compositionally biased region" description="Basic and acidic residues" evidence="7">
    <location>
        <begin position="1252"/>
        <end position="1262"/>
    </location>
</feature>
<dbReference type="EMBL" id="JAUKUA010000002">
    <property type="protein sequence ID" value="KAK0725439.1"/>
    <property type="molecule type" value="Genomic_DNA"/>
</dbReference>
<evidence type="ECO:0000256" key="2">
    <source>
        <dbReference type="ARBA" id="ARBA00012759"/>
    </source>
</evidence>
<dbReference type="Pfam" id="PF00443">
    <property type="entry name" value="UCH"/>
    <property type="match status" value="1"/>
</dbReference>
<evidence type="ECO:0000256" key="3">
    <source>
        <dbReference type="ARBA" id="ARBA00022670"/>
    </source>
</evidence>
<evidence type="ECO:0000256" key="6">
    <source>
        <dbReference type="ARBA" id="ARBA00022807"/>
    </source>
</evidence>
<keyword evidence="3" id="KW-0645">Protease</keyword>
<dbReference type="Proteomes" id="UP001172102">
    <property type="component" value="Unassembled WGS sequence"/>
</dbReference>
<feature type="region of interest" description="Disordered" evidence="7">
    <location>
        <begin position="427"/>
        <end position="459"/>
    </location>
</feature>
<dbReference type="SUPFAM" id="SSF54001">
    <property type="entry name" value="Cysteine proteinases"/>
    <property type="match status" value="1"/>
</dbReference>
<feature type="region of interest" description="Disordered" evidence="7">
    <location>
        <begin position="802"/>
        <end position="833"/>
    </location>
</feature>
<dbReference type="GO" id="GO:0004843">
    <property type="term" value="F:cysteine-type deubiquitinase activity"/>
    <property type="evidence" value="ECO:0007669"/>
    <property type="project" value="UniProtKB-EC"/>
</dbReference>
<feature type="region of interest" description="Disordered" evidence="7">
    <location>
        <begin position="1240"/>
        <end position="1280"/>
    </location>
</feature>
<dbReference type="PROSITE" id="PS50235">
    <property type="entry name" value="USP_3"/>
    <property type="match status" value="1"/>
</dbReference>
<evidence type="ECO:0000256" key="1">
    <source>
        <dbReference type="ARBA" id="ARBA00000707"/>
    </source>
</evidence>
<proteinExistence type="predicted"/>
<sequence>MARRSAEVQESDQTEETEAIDQSRPEVGGAGGRLANRLIRDFDAGLIQNDPWGLLSPNRRSKWSCPKLRDPNWPIDNAGEDHDIIVLTSQSLDESDIWAAGLGTLAGVCRFCRYHFTFFMNPHYSRTSACCQDTPERPQHHFRGTFYHEPPEEDAARDSSYKLNPVCCQSHYFCTECSFKLEIELSAPRLRAEWVQLITDGARIREAIGELKESDPARYRDIPKEREVIYETTPLATLNTYLKNVLGDGSGDPKKISFRNKTFSIQFGLACEHIFRYLEFTVISEKTSTGEERYWVQPQLPPQTGKTSLKSRRAFFEDVKFEIQSLLDQRPPRTVVFSHPVRASERLVELIGVPVGKVKVTMATWAITSDHFRVLGASRDDSDEALQWAYQHQIEHDELHRKAYYAALAAVVPYRDGRQLETFCIGQLDENSPSPAPATSVRQGQAQGQAQDQGQDQVDGKVDAAYMTFNLGDKRYSSEPADFFINVYRTFRDQSPAQRAQHRKSLLIIGKDRNSQEIQTVAKSDSMTVAEACELLNVAADWPLESITAVVDFELRVRDTDLQELTLLAFQTVIDDSVACPGGPVHKATAEALIATCRAGRLGQEDSLRSGQQSGEQGAETIDMTVDMTLPAGLANLRNTCYLNSILQYFFSVKAVRDLVLHSQQPKVVESLDDLLHGIAPADLEPGRAFVGIEFSRELGTLFEELKSATGSAVKPRQRLANAALLRPEKVRPKSDGTDAASAIGPIGPPNKPPLPPRAGEISEPTVTVDAVHENSETASMVSSQTLVDKPEDDTSYVVVSPGADKSGPEAMEIDVPDAPDGPASKSAKDVDAKNSKLTVEELAVELDKPNVGSDQMDVDEVMGNAFDHLRAAFKVSEVGRSGCVPDPIENAFFSTFIDNRKKIGDEGWNRTTRSDRWVTACPAEKGTRSLYDAMAVSFDLEHLQSDLLSFTTIDKPAPNFHICIQRSGGMTKNSNPIEIPETLYLDRFMHRIKDDEQTTALCQARKRGWDIETRLNETQHLNEDDSVEESTTTNMISTKRAKVDSPGGQELDKYTSKKSSNVPDKSNGGTSKTEFSVASVTLAEVFDEHPLLTFEPTLPPSEEPRASGNSGGKNPTTLSPADIQSFWEEVILMDKKNRARLVSERNALFSGMKNVPYHLHAVVCHAGATARAGHYWVWIRDFEQDVWRKYNDTNVSVHSLEFVLSELNTKGEPYYLAYVRESEIQDLVSIPKRRFLIESSSEDSEMPDVSDAPKGKEKAEASSDSSEVDLGEAEDVNMN</sequence>
<dbReference type="Pfam" id="PF13446">
    <property type="entry name" value="RPT"/>
    <property type="match status" value="1"/>
</dbReference>
<keyword evidence="4" id="KW-0833">Ubl conjugation pathway</keyword>
<feature type="compositionally biased region" description="Acidic residues" evidence="7">
    <location>
        <begin position="9"/>
        <end position="19"/>
    </location>
</feature>
<evidence type="ECO:0000313" key="10">
    <source>
        <dbReference type="Proteomes" id="UP001172102"/>
    </source>
</evidence>
<dbReference type="AlphaFoldDB" id="A0AA40B0K2"/>
<feature type="region of interest" description="Disordered" evidence="7">
    <location>
        <begin position="1094"/>
        <end position="1120"/>
    </location>
</feature>
<dbReference type="PANTHER" id="PTHR43982:SF6">
    <property type="entry name" value="UBIQUITIN CARBOXYL-TERMINAL HYDROLASE 2-RELATED"/>
    <property type="match status" value="1"/>
</dbReference>
<reference evidence="9" key="1">
    <citation type="submission" date="2023-06" db="EMBL/GenBank/DDBJ databases">
        <title>Genome-scale phylogeny and comparative genomics of the fungal order Sordariales.</title>
        <authorList>
            <consortium name="Lawrence Berkeley National Laboratory"/>
            <person name="Hensen N."/>
            <person name="Bonometti L."/>
            <person name="Westerberg I."/>
            <person name="Brannstrom I.O."/>
            <person name="Guillou S."/>
            <person name="Cros-Aarteil S."/>
            <person name="Calhoun S."/>
            <person name="Haridas S."/>
            <person name="Kuo A."/>
            <person name="Mondo S."/>
            <person name="Pangilinan J."/>
            <person name="Riley R."/>
            <person name="Labutti K."/>
            <person name="Andreopoulos B."/>
            <person name="Lipzen A."/>
            <person name="Chen C."/>
            <person name="Yanf M."/>
            <person name="Daum C."/>
            <person name="Ng V."/>
            <person name="Clum A."/>
            <person name="Steindorff A."/>
            <person name="Ohm R."/>
            <person name="Martin F."/>
            <person name="Silar P."/>
            <person name="Natvig D."/>
            <person name="Lalanne C."/>
            <person name="Gautier V."/>
            <person name="Ament-Velasquez S.L."/>
            <person name="Kruys A."/>
            <person name="Hutchinson M.I."/>
            <person name="Powell A.J."/>
            <person name="Barry K."/>
            <person name="Miller A.N."/>
            <person name="Grigoriev I.V."/>
            <person name="Debuchy R."/>
            <person name="Gladieux P."/>
            <person name="Thoren M.H."/>
            <person name="Johannesson H."/>
        </authorList>
    </citation>
    <scope>NUCLEOTIDE SEQUENCE</scope>
    <source>
        <strain evidence="9">SMH4607-1</strain>
    </source>
</reference>
<evidence type="ECO:0000256" key="5">
    <source>
        <dbReference type="ARBA" id="ARBA00022801"/>
    </source>
</evidence>
<evidence type="ECO:0000259" key="8">
    <source>
        <dbReference type="PROSITE" id="PS50235"/>
    </source>
</evidence>
<dbReference type="Gene3D" id="3.90.70.10">
    <property type="entry name" value="Cysteine proteinases"/>
    <property type="match status" value="2"/>
</dbReference>
<dbReference type="InterPro" id="IPR018200">
    <property type="entry name" value="USP_CS"/>
</dbReference>
<dbReference type="GO" id="GO:0016579">
    <property type="term" value="P:protein deubiquitination"/>
    <property type="evidence" value="ECO:0007669"/>
    <property type="project" value="InterPro"/>
</dbReference>
<dbReference type="EC" id="3.4.19.12" evidence="2"/>
<evidence type="ECO:0000256" key="4">
    <source>
        <dbReference type="ARBA" id="ARBA00022786"/>
    </source>
</evidence>
<feature type="compositionally biased region" description="Low complexity" evidence="7">
    <location>
        <begin position="443"/>
        <end position="457"/>
    </location>
</feature>
<comment type="caution">
    <text evidence="9">The sequence shown here is derived from an EMBL/GenBank/DDBJ whole genome shotgun (WGS) entry which is preliminary data.</text>
</comment>
<dbReference type="InterPro" id="IPR028889">
    <property type="entry name" value="USP"/>
</dbReference>
<dbReference type="InterPro" id="IPR001394">
    <property type="entry name" value="Peptidase_C19_UCH"/>
</dbReference>
<organism evidence="9 10">
    <name type="scientific">Lasiosphaeris hirsuta</name>
    <dbReference type="NCBI Taxonomy" id="260670"/>
    <lineage>
        <taxon>Eukaryota</taxon>
        <taxon>Fungi</taxon>
        <taxon>Dikarya</taxon>
        <taxon>Ascomycota</taxon>
        <taxon>Pezizomycotina</taxon>
        <taxon>Sordariomycetes</taxon>
        <taxon>Sordariomycetidae</taxon>
        <taxon>Sordariales</taxon>
        <taxon>Lasiosphaeriaceae</taxon>
        <taxon>Lasiosphaeris</taxon>
    </lineage>
</organism>
<dbReference type="InterPro" id="IPR025305">
    <property type="entry name" value="UCH_repeat_domain"/>
</dbReference>
<dbReference type="InterPro" id="IPR044635">
    <property type="entry name" value="UBP14-like"/>
</dbReference>
<evidence type="ECO:0000313" key="9">
    <source>
        <dbReference type="EMBL" id="KAK0725439.1"/>
    </source>
</evidence>
<keyword evidence="6" id="KW-0788">Thiol protease</keyword>
<feature type="region of interest" description="Disordered" evidence="7">
    <location>
        <begin position="1"/>
        <end position="31"/>
    </location>
</feature>
<feature type="region of interest" description="Disordered" evidence="7">
    <location>
        <begin position="731"/>
        <end position="762"/>
    </location>
</feature>
<name>A0AA40B0K2_9PEZI</name>
<feature type="domain" description="USP" evidence="8">
    <location>
        <begin position="632"/>
        <end position="1222"/>
    </location>
</feature>